<evidence type="ECO:0000313" key="2">
    <source>
        <dbReference type="EMBL" id="MBB5291878.1"/>
    </source>
</evidence>
<reference evidence="2 3" key="1">
    <citation type="submission" date="2020-08" db="EMBL/GenBank/DDBJ databases">
        <title>Genomic Encyclopedia of Type Strains, Phase IV (KMG-IV): sequencing the most valuable type-strain genomes for metagenomic binning, comparative biology and taxonomic classification.</title>
        <authorList>
            <person name="Goeker M."/>
        </authorList>
    </citation>
    <scope>NUCLEOTIDE SEQUENCE [LARGE SCALE GENOMIC DNA]</scope>
    <source>
        <strain evidence="2 3">DSM 25335</strain>
    </source>
</reference>
<evidence type="ECO:0000256" key="1">
    <source>
        <dbReference type="SAM" id="MobiDB-lite"/>
    </source>
</evidence>
<organism evidence="2 3">
    <name type="scientific">Brevundimonas basaltis</name>
    <dbReference type="NCBI Taxonomy" id="472166"/>
    <lineage>
        <taxon>Bacteria</taxon>
        <taxon>Pseudomonadati</taxon>
        <taxon>Pseudomonadota</taxon>
        <taxon>Alphaproteobacteria</taxon>
        <taxon>Caulobacterales</taxon>
        <taxon>Caulobacteraceae</taxon>
        <taxon>Brevundimonas</taxon>
    </lineage>
</organism>
<feature type="region of interest" description="Disordered" evidence="1">
    <location>
        <begin position="1"/>
        <end position="75"/>
    </location>
</feature>
<accession>A0A7W8HZC7</accession>
<dbReference type="AlphaFoldDB" id="A0A7W8HZC7"/>
<comment type="caution">
    <text evidence="2">The sequence shown here is derived from an EMBL/GenBank/DDBJ whole genome shotgun (WGS) entry which is preliminary data.</text>
</comment>
<dbReference type="Proteomes" id="UP000566663">
    <property type="component" value="Unassembled WGS sequence"/>
</dbReference>
<proteinExistence type="predicted"/>
<dbReference type="RefSeq" id="WP_183253699.1">
    <property type="nucleotide sequence ID" value="NZ_BAAAFF010000005.1"/>
</dbReference>
<evidence type="ECO:0000313" key="3">
    <source>
        <dbReference type="Proteomes" id="UP000566663"/>
    </source>
</evidence>
<sequence length="645" mass="70629">MTESNPTNEQHSASAAAPDEQSKGVEPSTIAVQKTGETGASTPEPVSPLSSGSDAVPAPQPPAEPDYADDVYTPAPRSNPVVNALVANGLYLKDEGDGFHRVTCPWASEHPPEVSSEAGYLEPCFGRPIGQFRCAHNHSEKRDAQSLIDHLGITPDIARAKAVILLQTGESYRAVAASERVLAADGRYYNAGGPIVRTIQTPGQGIATELVNDQTLSSFLASKIDFFRKAKGNQWERCDPPANIVQSLRYGQDRLHLRPLTGLSRQPFYGADGRLVAKSGYDEPTGIYADFDEAKYDLGSPTRDDAELQLDYLKWLLREFQFASDADLAAALVAILTAAVRPSLPLAPAFNINAPRSGGGKSFLAGLIALAATPAEPYSVSYPTTPEEATKVILSMLLEKPAVVLFDDMQLQTGWKSLGPMNKALTSATITERVLSRSRTATARTNVLFLGTGNNVEPGQDMRRRVVSIRLAPRTQTPTLQRYSFNPVAHIRERREHIVQAALTIIEAHRLAGRPVEDVPPIGSYEDWSMACRQSLIWLGEPDPATSLIEQVQNDTDQDALAEFLRHWFRLFGDEPMMVREVVPYPARDAKFADALDEIGVMDGSAVNTKRFGWYLKRHRGCWANGFRIESGPNSQRNTWRVLGD</sequence>
<feature type="compositionally biased region" description="Polar residues" evidence="1">
    <location>
        <begin position="30"/>
        <end position="41"/>
    </location>
</feature>
<name>A0A7W8HZC7_9CAUL</name>
<keyword evidence="3" id="KW-1185">Reference proteome</keyword>
<feature type="compositionally biased region" description="Polar residues" evidence="1">
    <location>
        <begin position="1"/>
        <end position="13"/>
    </location>
</feature>
<protein>
    <submittedName>
        <fullName evidence="2">Uncharacterized protein</fullName>
    </submittedName>
</protein>
<dbReference type="EMBL" id="JACHFZ010000002">
    <property type="protein sequence ID" value="MBB5291878.1"/>
    <property type="molecule type" value="Genomic_DNA"/>
</dbReference>
<gene>
    <name evidence="2" type="ORF">HNQ67_001392</name>
</gene>